<name>K1SJ58_9ZZZZ</name>
<feature type="non-terminal residue" evidence="1">
    <location>
        <position position="1"/>
    </location>
</feature>
<accession>K1SJ58</accession>
<protein>
    <submittedName>
        <fullName evidence="1">Uncharacterized protein</fullName>
    </submittedName>
</protein>
<dbReference type="EMBL" id="AJWY01011045">
    <property type="protein sequence ID" value="EKC53835.1"/>
    <property type="molecule type" value="Genomic_DNA"/>
</dbReference>
<gene>
    <name evidence="1" type="ORF">LEA_16164</name>
</gene>
<reference evidence="1" key="1">
    <citation type="journal article" date="2013" name="Environ. Microbiol.">
        <title>Microbiota from the distal guts of lean and obese adolescents exhibit partial functional redundancy besides clear differences in community structure.</title>
        <authorList>
            <person name="Ferrer M."/>
            <person name="Ruiz A."/>
            <person name="Lanza F."/>
            <person name="Haange S.B."/>
            <person name="Oberbach A."/>
            <person name="Till H."/>
            <person name="Bargiela R."/>
            <person name="Campoy C."/>
            <person name="Segura M.T."/>
            <person name="Richter M."/>
            <person name="von Bergen M."/>
            <person name="Seifert J."/>
            <person name="Suarez A."/>
        </authorList>
    </citation>
    <scope>NUCLEOTIDE SEQUENCE</scope>
</reference>
<evidence type="ECO:0000313" key="1">
    <source>
        <dbReference type="EMBL" id="EKC53835.1"/>
    </source>
</evidence>
<organism evidence="1">
    <name type="scientific">human gut metagenome</name>
    <dbReference type="NCBI Taxonomy" id="408170"/>
    <lineage>
        <taxon>unclassified sequences</taxon>
        <taxon>metagenomes</taxon>
        <taxon>organismal metagenomes</taxon>
    </lineage>
</organism>
<comment type="caution">
    <text evidence="1">The sequence shown here is derived from an EMBL/GenBank/DDBJ whole genome shotgun (WGS) entry which is preliminary data.</text>
</comment>
<sequence>YVTEYFISTKNCENIIYDAFTGQIDYRNALYFD</sequence>
<dbReference type="AlphaFoldDB" id="K1SJ58"/>
<proteinExistence type="predicted"/>